<dbReference type="GO" id="GO:0071949">
    <property type="term" value="F:FAD binding"/>
    <property type="evidence" value="ECO:0007669"/>
    <property type="project" value="InterPro"/>
</dbReference>
<keyword evidence="6" id="KW-1185">Reference proteome</keyword>
<sequence length="297" mass="30642">MKPPRFLYCDPDTLDAAVALKAQHGFDALMLAGGQSLMPMLNMRLASPGVLIDINGITDLQRVVRTDDVLEIGAGVRQSAIESDEQVHAAVPLLARAVPHIGHVENRHRGTVGGSIAHADGAAELPCIAVTLDAVIVVRGASGEREIPAKDFFQGFLSNACAPDELVVAVRFPVTPAAAGTGFVEVARREGDFALAAAAVQAELDEQGRISRIAVGLAGVAATPVRATAVEDRLTGAAADPDTVAAAAQLAADVVTTGDDLHATAAYRKHLATTVVMRAVLAAVADAEQRTQNGSAS</sequence>
<evidence type="ECO:0000313" key="6">
    <source>
        <dbReference type="Proteomes" id="UP000184363"/>
    </source>
</evidence>
<accession>A0A1M6RYK0</accession>
<dbReference type="EMBL" id="FRAP01000005">
    <property type="protein sequence ID" value="SHK37379.1"/>
    <property type="molecule type" value="Genomic_DNA"/>
</dbReference>
<proteinExistence type="predicted"/>
<evidence type="ECO:0000259" key="4">
    <source>
        <dbReference type="PROSITE" id="PS51387"/>
    </source>
</evidence>
<name>A0A1M6RYK0_PSETH</name>
<dbReference type="InterPro" id="IPR016169">
    <property type="entry name" value="FAD-bd_PCMH_sub2"/>
</dbReference>
<protein>
    <submittedName>
        <fullName evidence="5">Carbon-monoxide dehydrogenase medium subunit</fullName>
    </submittedName>
</protein>
<dbReference type="InterPro" id="IPR036683">
    <property type="entry name" value="CO_DH_flav_C_dom_sf"/>
</dbReference>
<dbReference type="RefSeq" id="WP_073456534.1">
    <property type="nucleotide sequence ID" value="NZ_CALGVN010000011.1"/>
</dbReference>
<dbReference type="Gene3D" id="3.30.390.50">
    <property type="entry name" value="CO dehydrogenase flavoprotein, C-terminal domain"/>
    <property type="match status" value="1"/>
</dbReference>
<organism evidence="5 6">
    <name type="scientific">Pseudonocardia thermophila</name>
    <dbReference type="NCBI Taxonomy" id="1848"/>
    <lineage>
        <taxon>Bacteria</taxon>
        <taxon>Bacillati</taxon>
        <taxon>Actinomycetota</taxon>
        <taxon>Actinomycetes</taxon>
        <taxon>Pseudonocardiales</taxon>
        <taxon>Pseudonocardiaceae</taxon>
        <taxon>Pseudonocardia</taxon>
    </lineage>
</organism>
<keyword evidence="1" id="KW-0285">Flavoprotein</keyword>
<dbReference type="Pfam" id="PF03450">
    <property type="entry name" value="CO_deh_flav_C"/>
    <property type="match status" value="1"/>
</dbReference>
<evidence type="ECO:0000256" key="3">
    <source>
        <dbReference type="ARBA" id="ARBA00023002"/>
    </source>
</evidence>
<dbReference type="SUPFAM" id="SSF55447">
    <property type="entry name" value="CO dehydrogenase flavoprotein C-terminal domain-like"/>
    <property type="match status" value="1"/>
</dbReference>
<dbReference type="SUPFAM" id="SSF56176">
    <property type="entry name" value="FAD-binding/transporter-associated domain-like"/>
    <property type="match status" value="1"/>
</dbReference>
<dbReference type="GO" id="GO:0016491">
    <property type="term" value="F:oxidoreductase activity"/>
    <property type="evidence" value="ECO:0007669"/>
    <property type="project" value="UniProtKB-KW"/>
</dbReference>
<dbReference type="AlphaFoldDB" id="A0A1M6RYK0"/>
<dbReference type="InterPro" id="IPR005107">
    <property type="entry name" value="CO_DH_flav_C"/>
</dbReference>
<reference evidence="5 6" key="1">
    <citation type="submission" date="2016-11" db="EMBL/GenBank/DDBJ databases">
        <authorList>
            <person name="Jaros S."/>
            <person name="Januszkiewicz K."/>
            <person name="Wedrychowicz H."/>
        </authorList>
    </citation>
    <scope>NUCLEOTIDE SEQUENCE [LARGE SCALE GENOMIC DNA]</scope>
    <source>
        <strain evidence="5 6">DSM 43832</strain>
    </source>
</reference>
<keyword evidence="3" id="KW-0560">Oxidoreductase</keyword>
<dbReference type="Pfam" id="PF00941">
    <property type="entry name" value="FAD_binding_5"/>
    <property type="match status" value="1"/>
</dbReference>
<evidence type="ECO:0000256" key="1">
    <source>
        <dbReference type="ARBA" id="ARBA00022630"/>
    </source>
</evidence>
<evidence type="ECO:0000256" key="2">
    <source>
        <dbReference type="ARBA" id="ARBA00022827"/>
    </source>
</evidence>
<dbReference type="PANTHER" id="PTHR42659:SF2">
    <property type="entry name" value="XANTHINE DEHYDROGENASE SUBUNIT C-RELATED"/>
    <property type="match status" value="1"/>
</dbReference>
<dbReference type="OrthoDB" id="9793944at2"/>
<dbReference type="Gene3D" id="3.30.43.10">
    <property type="entry name" value="Uridine Diphospho-n-acetylenolpyruvylglucosamine Reductase, domain 2"/>
    <property type="match status" value="1"/>
</dbReference>
<dbReference type="SMART" id="SM01092">
    <property type="entry name" value="CO_deh_flav_C"/>
    <property type="match status" value="1"/>
</dbReference>
<dbReference type="InterPro" id="IPR016166">
    <property type="entry name" value="FAD-bd_PCMH"/>
</dbReference>
<dbReference type="PROSITE" id="PS51387">
    <property type="entry name" value="FAD_PCMH"/>
    <property type="match status" value="1"/>
</dbReference>
<evidence type="ECO:0000313" key="5">
    <source>
        <dbReference type="EMBL" id="SHK37379.1"/>
    </source>
</evidence>
<dbReference type="InterPro" id="IPR016167">
    <property type="entry name" value="FAD-bd_PCMH_sub1"/>
</dbReference>
<feature type="domain" description="FAD-binding PCMH-type" evidence="4">
    <location>
        <begin position="1"/>
        <end position="177"/>
    </location>
</feature>
<dbReference type="STRING" id="1848.SAMN05443637_105220"/>
<keyword evidence="2" id="KW-0274">FAD</keyword>
<dbReference type="Gene3D" id="3.30.465.10">
    <property type="match status" value="1"/>
</dbReference>
<dbReference type="InterPro" id="IPR036318">
    <property type="entry name" value="FAD-bd_PCMH-like_sf"/>
</dbReference>
<dbReference type="InterPro" id="IPR051312">
    <property type="entry name" value="Diverse_Substr_Oxidored"/>
</dbReference>
<gene>
    <name evidence="5" type="ORF">SAMN05443637_105220</name>
</gene>
<dbReference type="Proteomes" id="UP000184363">
    <property type="component" value="Unassembled WGS sequence"/>
</dbReference>
<dbReference type="PANTHER" id="PTHR42659">
    <property type="entry name" value="XANTHINE DEHYDROGENASE SUBUNIT C-RELATED"/>
    <property type="match status" value="1"/>
</dbReference>
<dbReference type="InterPro" id="IPR002346">
    <property type="entry name" value="Mopterin_DH_FAD-bd"/>
</dbReference>